<dbReference type="EMBL" id="CAJNOT010001557">
    <property type="protein sequence ID" value="CAF1217218.1"/>
    <property type="molecule type" value="Genomic_DNA"/>
</dbReference>
<proteinExistence type="predicted"/>
<evidence type="ECO:0000313" key="4">
    <source>
        <dbReference type="Proteomes" id="UP000663864"/>
    </source>
</evidence>
<dbReference type="InterPro" id="IPR013087">
    <property type="entry name" value="Znf_C2H2_type"/>
</dbReference>
<sequence>MASSTVHQKFICHFCFDEFRNRSSLLSHFSYCHMNISSKRNTEPNSNLPRLNKKDHDLLHMLKLHRFNDKLISYKQKDKTNSFLQMPLSCRYISYSKQSSFDDSTCNTNNSLLNNNNNNNNNNQFEEKILYNTINTKSSSYYHTYKYSRREQKNFYASVKRARLKKQYTIIKKSHTNSLIFNKENFSINLPTKINSRQQLNTNANNSYPLIFDPNFHTLVKLSTNNLFQNYFSNINIYFHLINSIASQEFQIIINSNDNQQHISYTAYSFINILRQTMADYSLNLQKNFKRNYFQTFQHNDQQIIIPFKIPRYDQTISSSSNIQIDNNDHHLETQIDNSVSTIPINNNNFIQIENNEMNNSIVHPVQSDSILIDHQQSRDSADGLRIIHIRETSPPYQMLADPFDLSQLKEILAQSKPVSHSVKSQKINETSSPVLKSSVPSIVPKPPKPSAVPQPPPPVASKTSKFTLLKQKMRIFFTNYVL</sequence>
<name>A0A814XIK4_9BILA</name>
<reference evidence="3" key="1">
    <citation type="submission" date="2021-02" db="EMBL/GenBank/DDBJ databases">
        <authorList>
            <person name="Nowell W R."/>
        </authorList>
    </citation>
    <scope>NUCLEOTIDE SEQUENCE</scope>
</reference>
<comment type="caution">
    <text evidence="3">The sequence shown here is derived from an EMBL/GenBank/DDBJ whole genome shotgun (WGS) entry which is preliminary data.</text>
</comment>
<feature type="domain" description="C2H2-type" evidence="2">
    <location>
        <begin position="12"/>
        <end position="33"/>
    </location>
</feature>
<dbReference type="Proteomes" id="UP000663864">
    <property type="component" value="Unassembled WGS sequence"/>
</dbReference>
<accession>A0A814XIK4</accession>
<evidence type="ECO:0000259" key="2">
    <source>
        <dbReference type="PROSITE" id="PS00028"/>
    </source>
</evidence>
<feature type="compositionally biased region" description="Pro residues" evidence="1">
    <location>
        <begin position="444"/>
        <end position="460"/>
    </location>
</feature>
<dbReference type="AlphaFoldDB" id="A0A814XIK4"/>
<feature type="compositionally biased region" description="Low complexity" evidence="1">
    <location>
        <begin position="432"/>
        <end position="443"/>
    </location>
</feature>
<organism evidence="3 4">
    <name type="scientific">Rotaria sordida</name>
    <dbReference type="NCBI Taxonomy" id="392033"/>
    <lineage>
        <taxon>Eukaryota</taxon>
        <taxon>Metazoa</taxon>
        <taxon>Spiralia</taxon>
        <taxon>Gnathifera</taxon>
        <taxon>Rotifera</taxon>
        <taxon>Eurotatoria</taxon>
        <taxon>Bdelloidea</taxon>
        <taxon>Philodinida</taxon>
        <taxon>Philodinidae</taxon>
        <taxon>Rotaria</taxon>
    </lineage>
</organism>
<protein>
    <recommendedName>
        <fullName evidence="2">C2H2-type domain-containing protein</fullName>
    </recommendedName>
</protein>
<feature type="compositionally biased region" description="Polar residues" evidence="1">
    <location>
        <begin position="420"/>
        <end position="431"/>
    </location>
</feature>
<feature type="region of interest" description="Disordered" evidence="1">
    <location>
        <begin position="420"/>
        <end position="464"/>
    </location>
</feature>
<evidence type="ECO:0000256" key="1">
    <source>
        <dbReference type="SAM" id="MobiDB-lite"/>
    </source>
</evidence>
<gene>
    <name evidence="3" type="ORF">ZHD862_LOCUS23683</name>
</gene>
<evidence type="ECO:0000313" key="3">
    <source>
        <dbReference type="EMBL" id="CAF1217218.1"/>
    </source>
</evidence>
<dbReference type="PROSITE" id="PS00028">
    <property type="entry name" value="ZINC_FINGER_C2H2_1"/>
    <property type="match status" value="1"/>
</dbReference>